<dbReference type="SUPFAM" id="SSF56784">
    <property type="entry name" value="HAD-like"/>
    <property type="match status" value="1"/>
</dbReference>
<comment type="caution">
    <text evidence="1">The sequence shown here is derived from an EMBL/GenBank/DDBJ whole genome shotgun (WGS) entry which is preliminary data.</text>
</comment>
<dbReference type="Gene3D" id="1.10.150.240">
    <property type="entry name" value="Putative phosphatase, domain 2"/>
    <property type="match status" value="1"/>
</dbReference>
<dbReference type="InterPro" id="IPR023198">
    <property type="entry name" value="PGP-like_dom2"/>
</dbReference>
<sequence length="213" mass="21533">MSLLRCAAVLFDTDGTLVDSTPLIERAARRWAAGYGIDADEFLAGSHGRRTSDRIAEFLPADAVAAATAELDGLEAELLDGDGVVALPGAVALLGAMNGLPWAIVTSMDRGQLAARTEVAGVPLSAVTVTADDVTHGKPDPEGYLLAARRLGVPPGECVVIEDAPAGIAAGRAAGATVVAVTTSHAADELTEADLVIGDLSAVTAVPEGLKIS</sequence>
<dbReference type="GO" id="GO:0050308">
    <property type="term" value="F:sugar-phosphatase activity"/>
    <property type="evidence" value="ECO:0007669"/>
    <property type="project" value="TreeGrafter"/>
</dbReference>
<protein>
    <submittedName>
        <fullName evidence="1">HAD-IA family hydrolase</fullName>
    </submittedName>
</protein>
<keyword evidence="2" id="KW-1185">Reference proteome</keyword>
<evidence type="ECO:0000313" key="2">
    <source>
        <dbReference type="Proteomes" id="UP000669179"/>
    </source>
</evidence>
<dbReference type="PANTHER" id="PTHR43481:SF4">
    <property type="entry name" value="GLYCEROL-1-PHOSPHATE PHOSPHOHYDROLASE 1-RELATED"/>
    <property type="match status" value="1"/>
</dbReference>
<dbReference type="EMBL" id="JAGEOJ010000016">
    <property type="protein sequence ID" value="MBO2452448.1"/>
    <property type="molecule type" value="Genomic_DNA"/>
</dbReference>
<dbReference type="NCBIfam" id="TIGR01549">
    <property type="entry name" value="HAD-SF-IA-v1"/>
    <property type="match status" value="1"/>
</dbReference>
<gene>
    <name evidence="1" type="ORF">J4573_35530</name>
</gene>
<dbReference type="Pfam" id="PF00702">
    <property type="entry name" value="Hydrolase"/>
    <property type="match status" value="1"/>
</dbReference>
<evidence type="ECO:0000313" key="1">
    <source>
        <dbReference type="EMBL" id="MBO2452448.1"/>
    </source>
</evidence>
<dbReference type="SFLD" id="SFLDG01135">
    <property type="entry name" value="C1.5.6:_HAD__Beta-PGM__Phospha"/>
    <property type="match status" value="1"/>
</dbReference>
<keyword evidence="1" id="KW-0378">Hydrolase</keyword>
<dbReference type="Gene3D" id="3.40.50.1000">
    <property type="entry name" value="HAD superfamily/HAD-like"/>
    <property type="match status" value="1"/>
</dbReference>
<proteinExistence type="predicted"/>
<dbReference type="InterPro" id="IPR023214">
    <property type="entry name" value="HAD_sf"/>
</dbReference>
<dbReference type="SFLD" id="SFLDG01129">
    <property type="entry name" value="C1.5:_HAD__Beta-PGM__Phosphata"/>
    <property type="match status" value="1"/>
</dbReference>
<accession>A0A939PLW3</accession>
<dbReference type="InterPro" id="IPR006439">
    <property type="entry name" value="HAD-SF_hydro_IA"/>
</dbReference>
<dbReference type="PANTHER" id="PTHR43481">
    <property type="entry name" value="FRUCTOSE-1-PHOSPHATE PHOSPHATASE"/>
    <property type="match status" value="1"/>
</dbReference>
<organism evidence="1 2">
    <name type="scientific">Actinomadura barringtoniae</name>
    <dbReference type="NCBI Taxonomy" id="1427535"/>
    <lineage>
        <taxon>Bacteria</taxon>
        <taxon>Bacillati</taxon>
        <taxon>Actinomycetota</taxon>
        <taxon>Actinomycetes</taxon>
        <taxon>Streptosporangiales</taxon>
        <taxon>Thermomonosporaceae</taxon>
        <taxon>Actinomadura</taxon>
    </lineage>
</organism>
<dbReference type="NCBIfam" id="TIGR01509">
    <property type="entry name" value="HAD-SF-IA-v3"/>
    <property type="match status" value="1"/>
</dbReference>
<name>A0A939PLW3_9ACTN</name>
<dbReference type="InterPro" id="IPR051806">
    <property type="entry name" value="HAD-like_SPP"/>
</dbReference>
<dbReference type="SFLD" id="SFLDS00003">
    <property type="entry name" value="Haloacid_Dehalogenase"/>
    <property type="match status" value="1"/>
</dbReference>
<dbReference type="InterPro" id="IPR036412">
    <property type="entry name" value="HAD-like_sf"/>
</dbReference>
<dbReference type="AlphaFoldDB" id="A0A939PLW3"/>
<dbReference type="Proteomes" id="UP000669179">
    <property type="component" value="Unassembled WGS sequence"/>
</dbReference>
<reference evidence="1" key="1">
    <citation type="submission" date="2021-03" db="EMBL/GenBank/DDBJ databases">
        <authorList>
            <person name="Kanchanasin P."/>
            <person name="Saeng-In P."/>
            <person name="Phongsopitanun W."/>
            <person name="Yuki M."/>
            <person name="Kudo T."/>
            <person name="Ohkuma M."/>
            <person name="Tanasupawat S."/>
        </authorList>
    </citation>
    <scope>NUCLEOTIDE SEQUENCE</scope>
    <source>
        <strain evidence="1">GKU 128</strain>
    </source>
</reference>